<organism evidence="1 2">
    <name type="scientific">Parelaphostrongylus tenuis</name>
    <name type="common">Meningeal worm</name>
    <dbReference type="NCBI Taxonomy" id="148309"/>
    <lineage>
        <taxon>Eukaryota</taxon>
        <taxon>Metazoa</taxon>
        <taxon>Ecdysozoa</taxon>
        <taxon>Nematoda</taxon>
        <taxon>Chromadorea</taxon>
        <taxon>Rhabditida</taxon>
        <taxon>Rhabditina</taxon>
        <taxon>Rhabditomorpha</taxon>
        <taxon>Strongyloidea</taxon>
        <taxon>Metastrongylidae</taxon>
        <taxon>Parelaphostrongylus</taxon>
    </lineage>
</organism>
<comment type="caution">
    <text evidence="1">The sequence shown here is derived from an EMBL/GenBank/DDBJ whole genome shotgun (WGS) entry which is preliminary data.</text>
</comment>
<dbReference type="AlphaFoldDB" id="A0AAD5N9K2"/>
<sequence length="52" mass="6004">MPKKREEREAMTKTVQIAEPPHLELCIRIKKHIKKGTKESKDRCVSINAFGV</sequence>
<dbReference type="EMBL" id="JAHQIW010005252">
    <property type="protein sequence ID" value="KAJ1365377.1"/>
    <property type="molecule type" value="Genomic_DNA"/>
</dbReference>
<reference evidence="1" key="1">
    <citation type="submission" date="2021-06" db="EMBL/GenBank/DDBJ databases">
        <title>Parelaphostrongylus tenuis whole genome reference sequence.</title>
        <authorList>
            <person name="Garwood T.J."/>
            <person name="Larsen P.A."/>
            <person name="Fountain-Jones N.M."/>
            <person name="Garbe J.R."/>
            <person name="Macchietto M.G."/>
            <person name="Kania S.A."/>
            <person name="Gerhold R.W."/>
            <person name="Richards J.E."/>
            <person name="Wolf T.M."/>
        </authorList>
    </citation>
    <scope>NUCLEOTIDE SEQUENCE</scope>
    <source>
        <strain evidence="1">MNPRO001-30</strain>
        <tissue evidence="1">Meninges</tissue>
    </source>
</reference>
<proteinExistence type="predicted"/>
<gene>
    <name evidence="1" type="ORF">KIN20_025664</name>
</gene>
<keyword evidence="2" id="KW-1185">Reference proteome</keyword>
<evidence type="ECO:0000313" key="2">
    <source>
        <dbReference type="Proteomes" id="UP001196413"/>
    </source>
</evidence>
<protein>
    <submittedName>
        <fullName evidence="1">Uncharacterized protein</fullName>
    </submittedName>
</protein>
<evidence type="ECO:0000313" key="1">
    <source>
        <dbReference type="EMBL" id="KAJ1365377.1"/>
    </source>
</evidence>
<dbReference type="Proteomes" id="UP001196413">
    <property type="component" value="Unassembled WGS sequence"/>
</dbReference>
<accession>A0AAD5N9K2</accession>
<name>A0AAD5N9K2_PARTN</name>